<accession>A0ABS7W836</accession>
<evidence type="ECO:0000256" key="2">
    <source>
        <dbReference type="SAM" id="Phobius"/>
    </source>
</evidence>
<dbReference type="Proteomes" id="UP000758701">
    <property type="component" value="Unassembled WGS sequence"/>
</dbReference>
<evidence type="ECO:0008006" key="5">
    <source>
        <dbReference type="Google" id="ProtNLM"/>
    </source>
</evidence>
<evidence type="ECO:0000313" key="4">
    <source>
        <dbReference type="Proteomes" id="UP000758701"/>
    </source>
</evidence>
<dbReference type="EMBL" id="JAHSTP010000008">
    <property type="protein sequence ID" value="MBZ6153799.1"/>
    <property type="molecule type" value="Genomic_DNA"/>
</dbReference>
<feature type="compositionally biased region" description="Low complexity" evidence="1">
    <location>
        <begin position="210"/>
        <end position="240"/>
    </location>
</feature>
<sequence>MSTGVIIVLIVIVAAVLVVAAVLALRARGPQHGGSLKRRFGPEYDRAVVRHDGDTKAAERELSERVRRHGSLHTRPLEPAERERFEARWTAAQERFVDSPREAVGEADRLLAELAGARGYPDGAQYEEQLAALSVHHAHHVDGYRRVHRVTHAQAQTHTAGAGSGGAGTAAASDTEELREALVAARALFEQLVRPGRHDDGRPGTGARVAPDPAAASGPASAPGSAPASTPASEPAARAPHGWSLGKRRPKES</sequence>
<keyword evidence="2" id="KW-0812">Transmembrane</keyword>
<name>A0ABS7W836_STROV</name>
<comment type="caution">
    <text evidence="3">The sequence shown here is derived from an EMBL/GenBank/DDBJ whole genome shotgun (WGS) entry which is preliminary data.</text>
</comment>
<proteinExistence type="predicted"/>
<keyword evidence="4" id="KW-1185">Reference proteome</keyword>
<organism evidence="3 4">
    <name type="scientific">Streptomyces olivaceus</name>
    <dbReference type="NCBI Taxonomy" id="47716"/>
    <lineage>
        <taxon>Bacteria</taxon>
        <taxon>Bacillati</taxon>
        <taxon>Actinomycetota</taxon>
        <taxon>Actinomycetes</taxon>
        <taxon>Kitasatosporales</taxon>
        <taxon>Streptomycetaceae</taxon>
        <taxon>Streptomyces</taxon>
    </lineage>
</organism>
<dbReference type="RefSeq" id="WP_037765514.1">
    <property type="nucleotide sequence ID" value="NZ_BNEG01000005.1"/>
</dbReference>
<feature type="region of interest" description="Disordered" evidence="1">
    <location>
        <begin position="193"/>
        <end position="253"/>
    </location>
</feature>
<keyword evidence="2" id="KW-1133">Transmembrane helix</keyword>
<gene>
    <name evidence="3" type="ORF">KVH32_21980</name>
</gene>
<keyword evidence="2" id="KW-0472">Membrane</keyword>
<evidence type="ECO:0000313" key="3">
    <source>
        <dbReference type="EMBL" id="MBZ6153799.1"/>
    </source>
</evidence>
<protein>
    <recommendedName>
        <fullName evidence="5">Secreted protein</fullName>
    </recommendedName>
</protein>
<feature type="region of interest" description="Disordered" evidence="1">
    <location>
        <begin position="155"/>
        <end position="175"/>
    </location>
</feature>
<feature type="transmembrane region" description="Helical" evidence="2">
    <location>
        <begin position="6"/>
        <end position="25"/>
    </location>
</feature>
<evidence type="ECO:0000256" key="1">
    <source>
        <dbReference type="SAM" id="MobiDB-lite"/>
    </source>
</evidence>
<reference evidence="3 4" key="1">
    <citation type="submission" date="2021-06" db="EMBL/GenBank/DDBJ databases">
        <title>Ecological speciation of a Streptomyces species isolated from different habitats and geographic origins.</title>
        <authorList>
            <person name="Wang J."/>
        </authorList>
    </citation>
    <scope>NUCLEOTIDE SEQUENCE [LARGE SCALE GENOMIC DNA]</scope>
    <source>
        <strain evidence="3 4">FXJ8.012</strain>
    </source>
</reference>